<dbReference type="Gene3D" id="3.40.50.2300">
    <property type="match status" value="1"/>
</dbReference>
<dbReference type="SUPFAM" id="SSF52788">
    <property type="entry name" value="Phosphotyrosine protein phosphatases I"/>
    <property type="match status" value="1"/>
</dbReference>
<organism evidence="1 2">
    <name type="scientific">Luteolibacter flavescens</name>
    <dbReference type="NCBI Taxonomy" id="1859460"/>
    <lineage>
        <taxon>Bacteria</taxon>
        <taxon>Pseudomonadati</taxon>
        <taxon>Verrucomicrobiota</taxon>
        <taxon>Verrucomicrobiia</taxon>
        <taxon>Verrucomicrobiales</taxon>
        <taxon>Verrucomicrobiaceae</taxon>
        <taxon>Luteolibacter</taxon>
    </lineage>
</organism>
<dbReference type="InterPro" id="IPR016919">
    <property type="entry name" value="UCP029416_PTP"/>
</dbReference>
<gene>
    <name evidence="1" type="ORF">OKA04_02325</name>
</gene>
<sequence>MGTKRLLFLCSRNRLRSPTAEAIFARDGIETDSAGLSPDAEVILSDEQIEWADLILVMETSHRVRLNRDYGRHLKGKRIVVLGIPDRYDFMEPALVSLLEVRCARHVT</sequence>
<proteinExistence type="predicted"/>
<dbReference type="EMBL" id="JAPDDS010000001">
    <property type="protein sequence ID" value="MCW1883545.1"/>
    <property type="molecule type" value="Genomic_DNA"/>
</dbReference>
<keyword evidence="2" id="KW-1185">Reference proteome</keyword>
<evidence type="ECO:0000313" key="2">
    <source>
        <dbReference type="Proteomes" id="UP001207930"/>
    </source>
</evidence>
<dbReference type="PIRSF" id="PIRSF029416">
    <property type="entry name" value="UCP029416_PTP"/>
    <property type="match status" value="1"/>
</dbReference>
<reference evidence="1 2" key="1">
    <citation type="submission" date="2022-10" db="EMBL/GenBank/DDBJ databases">
        <title>Luteolibacter flavescens strain MCCC 1K03193, whole genome shotgun sequencing project.</title>
        <authorList>
            <person name="Zhao G."/>
            <person name="Shen L."/>
        </authorList>
    </citation>
    <scope>NUCLEOTIDE SEQUENCE [LARGE SCALE GENOMIC DNA]</scope>
    <source>
        <strain evidence="1 2">MCCC 1K03193</strain>
    </source>
</reference>
<dbReference type="InterPro" id="IPR036196">
    <property type="entry name" value="Ptyr_pPase_sf"/>
</dbReference>
<protein>
    <submittedName>
        <fullName evidence="1">Phosphotyrosine protein phosphatase</fullName>
    </submittedName>
</protein>
<accession>A0ABT3FIZ7</accession>
<evidence type="ECO:0000313" key="1">
    <source>
        <dbReference type="EMBL" id="MCW1883545.1"/>
    </source>
</evidence>
<dbReference type="RefSeq" id="WP_264499504.1">
    <property type="nucleotide sequence ID" value="NZ_JAPDDS010000001.1"/>
</dbReference>
<dbReference type="Proteomes" id="UP001207930">
    <property type="component" value="Unassembled WGS sequence"/>
</dbReference>
<comment type="caution">
    <text evidence="1">The sequence shown here is derived from an EMBL/GenBank/DDBJ whole genome shotgun (WGS) entry which is preliminary data.</text>
</comment>
<name>A0ABT3FIZ7_9BACT</name>